<dbReference type="Pfam" id="PF00122">
    <property type="entry name" value="E1-E2_ATPase"/>
    <property type="match status" value="1"/>
</dbReference>
<keyword evidence="11 14" id="KW-1133">Transmembrane helix</keyword>
<feature type="domain" description="HMA" evidence="15">
    <location>
        <begin position="2"/>
        <end position="68"/>
    </location>
</feature>
<dbReference type="Pfam" id="PF00403">
    <property type="entry name" value="HMA"/>
    <property type="match status" value="1"/>
</dbReference>
<dbReference type="Gene3D" id="3.30.70.100">
    <property type="match status" value="1"/>
</dbReference>
<evidence type="ECO:0000259" key="15">
    <source>
        <dbReference type="PROSITE" id="PS50846"/>
    </source>
</evidence>
<dbReference type="Pfam" id="PF00702">
    <property type="entry name" value="Hydrolase"/>
    <property type="match status" value="1"/>
</dbReference>
<dbReference type="FunFam" id="2.70.150.10:FF:000020">
    <property type="entry name" value="Copper-exporting P-type ATPase A"/>
    <property type="match status" value="1"/>
</dbReference>
<evidence type="ECO:0000256" key="7">
    <source>
        <dbReference type="ARBA" id="ARBA00022723"/>
    </source>
</evidence>
<comment type="subcellular location">
    <subcellularLocation>
        <location evidence="1">Cell membrane</location>
        <topology evidence="1">Multi-pass membrane protein</topology>
    </subcellularLocation>
</comment>
<feature type="transmembrane region" description="Helical" evidence="14">
    <location>
        <begin position="371"/>
        <end position="396"/>
    </location>
</feature>
<dbReference type="EC" id="7.2.2.8" evidence="3"/>
<gene>
    <name evidence="16" type="ORF">A3E39_04355</name>
</gene>
<dbReference type="InterPro" id="IPR027256">
    <property type="entry name" value="P-typ_ATPase_IB"/>
</dbReference>
<proteinExistence type="inferred from homology"/>
<dbReference type="PRINTS" id="PR00943">
    <property type="entry name" value="CUATPASE"/>
</dbReference>
<dbReference type="PROSITE" id="PS50846">
    <property type="entry name" value="HMA_2"/>
    <property type="match status" value="1"/>
</dbReference>
<evidence type="ECO:0000256" key="9">
    <source>
        <dbReference type="ARBA" id="ARBA00022840"/>
    </source>
</evidence>
<keyword evidence="5 14" id="KW-1003">Cell membrane</keyword>
<dbReference type="InterPro" id="IPR044492">
    <property type="entry name" value="P_typ_ATPase_HD_dom"/>
</dbReference>
<evidence type="ECO:0000256" key="2">
    <source>
        <dbReference type="ARBA" id="ARBA00006024"/>
    </source>
</evidence>
<dbReference type="InterPro" id="IPR036163">
    <property type="entry name" value="HMA_dom_sf"/>
</dbReference>
<dbReference type="InterPro" id="IPR036412">
    <property type="entry name" value="HAD-like_sf"/>
</dbReference>
<evidence type="ECO:0000256" key="11">
    <source>
        <dbReference type="ARBA" id="ARBA00022989"/>
    </source>
</evidence>
<dbReference type="SUPFAM" id="SSF56784">
    <property type="entry name" value="HAD-like"/>
    <property type="match status" value="1"/>
</dbReference>
<dbReference type="InterPro" id="IPR059000">
    <property type="entry name" value="ATPase_P-type_domA"/>
</dbReference>
<dbReference type="PROSITE" id="PS00154">
    <property type="entry name" value="ATPASE_E1_E2"/>
    <property type="match status" value="1"/>
</dbReference>
<dbReference type="InterPro" id="IPR018303">
    <property type="entry name" value="ATPase_P-typ_P_site"/>
</dbReference>
<evidence type="ECO:0000256" key="10">
    <source>
        <dbReference type="ARBA" id="ARBA00022967"/>
    </source>
</evidence>
<evidence type="ECO:0000256" key="3">
    <source>
        <dbReference type="ARBA" id="ARBA00012517"/>
    </source>
</evidence>
<keyword evidence="4" id="KW-0813">Transport</keyword>
<dbReference type="SUPFAM" id="SSF55008">
    <property type="entry name" value="HMA, heavy metal-associated domain"/>
    <property type="match status" value="1"/>
</dbReference>
<reference evidence="16 17" key="1">
    <citation type="journal article" date="2016" name="Nat. Commun.">
        <title>Thousands of microbial genomes shed light on interconnected biogeochemical processes in an aquifer system.</title>
        <authorList>
            <person name="Anantharaman K."/>
            <person name="Brown C.T."/>
            <person name="Hug L.A."/>
            <person name="Sharon I."/>
            <person name="Castelle C.J."/>
            <person name="Probst A.J."/>
            <person name="Thomas B.C."/>
            <person name="Singh A."/>
            <person name="Wilkins M.J."/>
            <person name="Karaoz U."/>
            <person name="Brodie E.L."/>
            <person name="Williams K.H."/>
            <person name="Hubbard S.S."/>
            <person name="Banfield J.F."/>
        </authorList>
    </citation>
    <scope>NUCLEOTIDE SEQUENCE [LARGE SCALE GENOMIC DNA]</scope>
</reference>
<evidence type="ECO:0000256" key="13">
    <source>
        <dbReference type="ARBA" id="ARBA00023136"/>
    </source>
</evidence>
<dbReference type="CDD" id="cd02094">
    <property type="entry name" value="P-type_ATPase_Cu-like"/>
    <property type="match status" value="1"/>
</dbReference>
<keyword evidence="13 14" id="KW-0472">Membrane</keyword>
<organism evidence="16 17">
    <name type="scientific">Candidatus Uhrbacteria bacterium RIFCSPHIGHO2_12_FULL_60_25</name>
    <dbReference type="NCBI Taxonomy" id="1802399"/>
    <lineage>
        <taxon>Bacteria</taxon>
        <taxon>Candidatus Uhriibacteriota</taxon>
    </lineage>
</organism>
<evidence type="ECO:0000256" key="5">
    <source>
        <dbReference type="ARBA" id="ARBA00022475"/>
    </source>
</evidence>
<dbReference type="SUPFAM" id="SSF81653">
    <property type="entry name" value="Calcium ATPase, transduction domain A"/>
    <property type="match status" value="1"/>
</dbReference>
<dbReference type="GO" id="GO:0005507">
    <property type="term" value="F:copper ion binding"/>
    <property type="evidence" value="ECO:0007669"/>
    <property type="project" value="TreeGrafter"/>
</dbReference>
<dbReference type="GO" id="GO:0005524">
    <property type="term" value="F:ATP binding"/>
    <property type="evidence" value="ECO:0007669"/>
    <property type="project" value="UniProtKB-UniRule"/>
</dbReference>
<keyword evidence="6 14" id="KW-0812">Transmembrane</keyword>
<evidence type="ECO:0000256" key="1">
    <source>
        <dbReference type="ARBA" id="ARBA00004651"/>
    </source>
</evidence>
<feature type="transmembrane region" description="Helical" evidence="14">
    <location>
        <begin position="185"/>
        <end position="202"/>
    </location>
</feature>
<dbReference type="InterPro" id="IPR023214">
    <property type="entry name" value="HAD_sf"/>
</dbReference>
<dbReference type="GO" id="GO:0005886">
    <property type="term" value="C:plasma membrane"/>
    <property type="evidence" value="ECO:0007669"/>
    <property type="project" value="UniProtKB-SubCell"/>
</dbReference>
<keyword evidence="10" id="KW-1278">Translocase</keyword>
<evidence type="ECO:0000256" key="14">
    <source>
        <dbReference type="RuleBase" id="RU362081"/>
    </source>
</evidence>
<feature type="transmembrane region" description="Helical" evidence="14">
    <location>
        <begin position="710"/>
        <end position="728"/>
    </location>
</feature>
<dbReference type="InterPro" id="IPR008250">
    <property type="entry name" value="ATPase_P-typ_transduc_dom_A_sf"/>
</dbReference>
<feature type="transmembrane region" description="Helical" evidence="14">
    <location>
        <begin position="162"/>
        <end position="179"/>
    </location>
</feature>
<dbReference type="InterPro" id="IPR023299">
    <property type="entry name" value="ATPase_P-typ_cyto_dom_N"/>
</dbReference>
<feature type="transmembrane region" description="Helical" evidence="14">
    <location>
        <begin position="124"/>
        <end position="141"/>
    </location>
</feature>
<dbReference type="GO" id="GO:0016887">
    <property type="term" value="F:ATP hydrolysis activity"/>
    <property type="evidence" value="ECO:0007669"/>
    <property type="project" value="InterPro"/>
</dbReference>
<feature type="transmembrane region" description="Helical" evidence="14">
    <location>
        <begin position="95"/>
        <end position="112"/>
    </location>
</feature>
<evidence type="ECO:0000313" key="16">
    <source>
        <dbReference type="EMBL" id="OGL78119.1"/>
    </source>
</evidence>
<dbReference type="SUPFAM" id="SSF81665">
    <property type="entry name" value="Calcium ATPase, transmembrane domain M"/>
    <property type="match status" value="1"/>
</dbReference>
<keyword evidence="7 14" id="KW-0479">Metal-binding</keyword>
<dbReference type="FunFam" id="3.30.70.100:FF:000005">
    <property type="entry name" value="Copper-exporting P-type ATPase A"/>
    <property type="match status" value="1"/>
</dbReference>
<keyword evidence="8 14" id="KW-0547">Nucleotide-binding</keyword>
<evidence type="ECO:0000256" key="6">
    <source>
        <dbReference type="ARBA" id="ARBA00022692"/>
    </source>
</evidence>
<protein>
    <recommendedName>
        <fullName evidence="3">P-type Cu(+) transporter</fullName>
        <ecNumber evidence="3">7.2.2.8</ecNumber>
    </recommendedName>
</protein>
<dbReference type="InterPro" id="IPR001757">
    <property type="entry name" value="P_typ_ATPase"/>
</dbReference>
<dbReference type="SFLD" id="SFLDG00002">
    <property type="entry name" value="C1.7:_P-type_atpase_like"/>
    <property type="match status" value="1"/>
</dbReference>
<dbReference type="SFLD" id="SFLDF00027">
    <property type="entry name" value="p-type_atpase"/>
    <property type="match status" value="1"/>
</dbReference>
<dbReference type="InterPro" id="IPR006121">
    <property type="entry name" value="HMA_dom"/>
</dbReference>
<comment type="similarity">
    <text evidence="2 14">Belongs to the cation transport ATPase (P-type) (TC 3.A.3) family. Type IB subfamily.</text>
</comment>
<dbReference type="Gene3D" id="3.40.50.1000">
    <property type="entry name" value="HAD superfamily/HAD-like"/>
    <property type="match status" value="1"/>
</dbReference>
<sequence>MQRKTIPIRGMHCASCAVTIERALKKVPGVKEASANFALERATVEFDETKTSHDHLAQAIKDNGYEPVMDDHEHPATHKPAASHLTHTGYIDRSGLVLAFILVLPLIVSMVMEPDIGSLFGRPAWNVMNLIVAWVLVAWLGRGFHKGTINELRHRRANMDTLVSVGTGAALLWSTNAFFFGGDGYFEVAGIIIVFLLLGKYLEALQRGKAGAAIQALLGLHAKLAHIVGSDGTVTDVDPKALKPGDVCRVKPGERVPTDGAILEGDTSVDESMLTGEPIPVEKHKDDLVYGATVNGTGSFLMSVTVESGKSTLDAIVQTVEHALSTKSPVEKLVDRISSIFVPAVIVAAIITLIAWAAMTGNVGEAIRHAVAVLIVACPCALGLATPAAIMVGAGAGAKKGILVKDGSALEAARDISMVVFDKTGTLTEGKPTVTDVVENRASGVLPLEVTRVAAALEASSEHPLARAVLTYATEQSPKKFSPETVREFRAVAGKGISGSLDGTPVSLGTEVFMTERGVAIPPDIAKATDKLRSDAKTVMYVARDATLLGVIAAQDRIRPDAMEAMKRLTDLGVGVALLTGDHRATAHAVAKQLVISNVYADVTPNKKADIVTQLQKKGEKVAFVGDGINDAPALAQANLGIAVGTGSDVAIATGQLVIMGGSPVKAADAIKLARMTFRAVKQNLFWAFIYNVVGIPLAAFGFLNPLIASFAMAMSSVSVLSNSLRIAKRMRT</sequence>
<comment type="caution">
    <text evidence="16">The sequence shown here is derived from an EMBL/GenBank/DDBJ whole genome shotgun (WGS) entry which is preliminary data.</text>
</comment>
<dbReference type="InterPro" id="IPR023298">
    <property type="entry name" value="ATPase_P-typ_TM_dom_sf"/>
</dbReference>
<evidence type="ECO:0000256" key="12">
    <source>
        <dbReference type="ARBA" id="ARBA00023065"/>
    </source>
</evidence>
<dbReference type="NCBIfam" id="TIGR01525">
    <property type="entry name" value="ATPase-IB_hvy"/>
    <property type="match status" value="1"/>
</dbReference>
<dbReference type="EMBL" id="MGEH01000037">
    <property type="protein sequence ID" value="OGL78119.1"/>
    <property type="molecule type" value="Genomic_DNA"/>
</dbReference>
<dbReference type="GO" id="GO:0055070">
    <property type="term" value="P:copper ion homeostasis"/>
    <property type="evidence" value="ECO:0007669"/>
    <property type="project" value="TreeGrafter"/>
</dbReference>
<name>A0A1F7UIN2_9BACT</name>
<dbReference type="PANTHER" id="PTHR43520:SF8">
    <property type="entry name" value="P-TYPE CU(+) TRANSPORTER"/>
    <property type="match status" value="1"/>
</dbReference>
<dbReference type="GO" id="GO:0140581">
    <property type="term" value="F:P-type monovalent copper transporter activity"/>
    <property type="evidence" value="ECO:0007669"/>
    <property type="project" value="UniProtKB-EC"/>
</dbReference>
<dbReference type="AlphaFoldDB" id="A0A1F7UIN2"/>
<evidence type="ECO:0000313" key="17">
    <source>
        <dbReference type="Proteomes" id="UP000176603"/>
    </source>
</evidence>
<dbReference type="Proteomes" id="UP000176603">
    <property type="component" value="Unassembled WGS sequence"/>
</dbReference>
<dbReference type="PROSITE" id="PS01047">
    <property type="entry name" value="HMA_1"/>
    <property type="match status" value="1"/>
</dbReference>
<keyword evidence="12" id="KW-0406">Ion transport</keyword>
<evidence type="ECO:0000256" key="4">
    <source>
        <dbReference type="ARBA" id="ARBA00022448"/>
    </source>
</evidence>
<dbReference type="PRINTS" id="PR00119">
    <property type="entry name" value="CATATPASE"/>
</dbReference>
<dbReference type="GO" id="GO:0043682">
    <property type="term" value="F:P-type divalent copper transporter activity"/>
    <property type="evidence" value="ECO:0007669"/>
    <property type="project" value="TreeGrafter"/>
</dbReference>
<accession>A0A1F7UIN2</accession>
<dbReference type="InterPro" id="IPR017969">
    <property type="entry name" value="Heavy-metal-associated_CS"/>
</dbReference>
<feature type="transmembrane region" description="Helical" evidence="14">
    <location>
        <begin position="685"/>
        <end position="704"/>
    </location>
</feature>
<keyword evidence="9 14" id="KW-0067">ATP-binding</keyword>
<dbReference type="Gene3D" id="2.70.150.10">
    <property type="entry name" value="Calcium-transporting ATPase, cytoplasmic transduction domain A"/>
    <property type="match status" value="1"/>
</dbReference>
<evidence type="ECO:0000256" key="8">
    <source>
        <dbReference type="ARBA" id="ARBA00022741"/>
    </source>
</evidence>
<dbReference type="CDD" id="cd00371">
    <property type="entry name" value="HMA"/>
    <property type="match status" value="1"/>
</dbReference>
<dbReference type="Gene3D" id="3.40.1110.10">
    <property type="entry name" value="Calcium-transporting ATPase, cytoplasmic domain N"/>
    <property type="match status" value="1"/>
</dbReference>
<dbReference type="PANTHER" id="PTHR43520">
    <property type="entry name" value="ATP7, ISOFORM B"/>
    <property type="match status" value="1"/>
</dbReference>
<dbReference type="STRING" id="1802399.A3E39_04355"/>
<dbReference type="SFLD" id="SFLDS00003">
    <property type="entry name" value="Haloacid_Dehalogenase"/>
    <property type="match status" value="1"/>
</dbReference>
<feature type="transmembrane region" description="Helical" evidence="14">
    <location>
        <begin position="337"/>
        <end position="359"/>
    </location>
</feature>
<dbReference type="NCBIfam" id="TIGR01494">
    <property type="entry name" value="ATPase_P-type"/>
    <property type="match status" value="1"/>
</dbReference>